<dbReference type="AlphaFoldDB" id="W4VG54"/>
<organism evidence="1 2">
    <name type="scientific">Gracilibacillus boraciitolerans JCM 21714</name>
    <dbReference type="NCBI Taxonomy" id="1298598"/>
    <lineage>
        <taxon>Bacteria</taxon>
        <taxon>Bacillati</taxon>
        <taxon>Bacillota</taxon>
        <taxon>Bacilli</taxon>
        <taxon>Bacillales</taxon>
        <taxon>Bacillaceae</taxon>
        <taxon>Gracilibacillus</taxon>
    </lineage>
</organism>
<evidence type="ECO:0000313" key="1">
    <source>
        <dbReference type="EMBL" id="GAE92141.1"/>
    </source>
</evidence>
<gene>
    <name evidence="1" type="ORF">JCM21714_1123</name>
</gene>
<dbReference type="eggNOG" id="COG1874">
    <property type="taxonomic scope" value="Bacteria"/>
</dbReference>
<sequence length="289" mass="32784">MEGITLQYATTQLITDLEYENERYYFFYMPKGLNGEYCFPAQEILSISIDKGDITYVQDKTIIKVDHEQSMIKLKTKTNQTLSICTMTSQESLTLWQANIKEQKYMILTDTNLLIANETIRLEDESLANPTLKAFPALGNLQAKGKRLASHQNGLFTEYALPKSSKSVTFDWKRIQANKVVIQIPASAFDGVKELLLKVTYQGDIGHAFINGELIHDNFANGDIWEIGLKRFENRIIAYGLYLYITPLKEGVKVNSDSSMAAREEIVHNEIAQIDSVNLIPITEVDLEI</sequence>
<evidence type="ECO:0000313" key="2">
    <source>
        <dbReference type="Proteomes" id="UP000019102"/>
    </source>
</evidence>
<protein>
    <submittedName>
        <fullName evidence="1">Beta-galactosidase</fullName>
    </submittedName>
</protein>
<dbReference type="RefSeq" id="WP_235182601.1">
    <property type="nucleotide sequence ID" value="NZ_BAVS01000003.1"/>
</dbReference>
<reference evidence="1 2" key="1">
    <citation type="journal article" date="2014" name="Genome Announc.">
        <title>Draft Genome Sequence of the Boron-Tolerant and Moderately Halotolerant Bacterium Gracilibacillus boraciitolerans JCM 21714T.</title>
        <authorList>
            <person name="Ahmed I."/>
            <person name="Oshima K."/>
            <person name="Suda W."/>
            <person name="Kitamura K."/>
            <person name="Iida T."/>
            <person name="Ohmori Y."/>
            <person name="Fujiwara T."/>
            <person name="Hattori M."/>
            <person name="Ohkuma M."/>
        </authorList>
    </citation>
    <scope>NUCLEOTIDE SEQUENCE [LARGE SCALE GENOMIC DNA]</scope>
    <source>
        <strain evidence="1 2">JCM 21714</strain>
    </source>
</reference>
<dbReference type="STRING" id="1298598.JCM21714_1123"/>
<dbReference type="EMBL" id="BAVS01000003">
    <property type="protein sequence ID" value="GAE92141.1"/>
    <property type="molecule type" value="Genomic_DNA"/>
</dbReference>
<comment type="caution">
    <text evidence="1">The sequence shown here is derived from an EMBL/GenBank/DDBJ whole genome shotgun (WGS) entry which is preliminary data.</text>
</comment>
<keyword evidence="2" id="KW-1185">Reference proteome</keyword>
<proteinExistence type="predicted"/>
<name>W4VG54_9BACI</name>
<dbReference type="Proteomes" id="UP000019102">
    <property type="component" value="Unassembled WGS sequence"/>
</dbReference>
<accession>W4VG54</accession>